<organism evidence="2 3">
    <name type="scientific">Haloferax namakaokahaiae</name>
    <dbReference type="NCBI Taxonomy" id="1748331"/>
    <lineage>
        <taxon>Archaea</taxon>
        <taxon>Methanobacteriati</taxon>
        <taxon>Methanobacteriota</taxon>
        <taxon>Stenosarchaea group</taxon>
        <taxon>Halobacteria</taxon>
        <taxon>Halobacteriales</taxon>
        <taxon>Haloferacaceae</taxon>
        <taxon>Haloferax</taxon>
    </lineage>
</organism>
<reference evidence="2 3" key="1">
    <citation type="journal article" date="2019" name="Int. J. Syst. Evol. Microbiol.">
        <title>The Global Catalogue of Microorganisms (GCM) 10K type strain sequencing project: providing services to taxonomists for standard genome sequencing and annotation.</title>
        <authorList>
            <consortium name="The Broad Institute Genomics Platform"/>
            <consortium name="The Broad Institute Genome Sequencing Center for Infectious Disease"/>
            <person name="Wu L."/>
            <person name="Ma J."/>
        </authorList>
    </citation>
    <scope>NUCLEOTIDE SEQUENCE [LARGE SCALE GENOMIC DNA]</scope>
    <source>
        <strain evidence="2 3">DSM 29988</strain>
    </source>
</reference>
<proteinExistence type="predicted"/>
<sequence>MALTFERLETAHRALRTERRRCVDEREAFRSFHADLANQQVAAPQTTPPLVNARQQTTSSLQRVRRSYERTVMSVPHYESEYGDTFETSLREEFGPDVASVFCSSQSLSKPLHQRMVSAATASYVERVEFIEIVDAESSSLENVREEAAEIHARLRELDEVPLPDRGFEALCALYESVGDLQERLDRLVSRRQTTIMAHRRALSPLHADVTLFFYDDLDVRYPALSTLADLGEVIDTARKRIERHIAATP</sequence>
<dbReference type="Pfam" id="PF23921">
    <property type="entry name" value="DUF7260"/>
    <property type="match status" value="1"/>
</dbReference>
<gene>
    <name evidence="2" type="ORF">ACFQJC_11720</name>
</gene>
<feature type="domain" description="DUF7260" evidence="1">
    <location>
        <begin position="7"/>
        <end position="239"/>
    </location>
</feature>
<dbReference type="EMBL" id="JBHTAA010000005">
    <property type="protein sequence ID" value="MFC7204185.1"/>
    <property type="molecule type" value="Genomic_DNA"/>
</dbReference>
<evidence type="ECO:0000259" key="1">
    <source>
        <dbReference type="Pfam" id="PF23921"/>
    </source>
</evidence>
<protein>
    <recommendedName>
        <fullName evidence="1">DUF7260 domain-containing protein</fullName>
    </recommendedName>
</protein>
<name>A0ABD5ZG20_9EURY</name>
<evidence type="ECO:0000313" key="3">
    <source>
        <dbReference type="Proteomes" id="UP001596481"/>
    </source>
</evidence>
<dbReference type="InterPro" id="IPR055684">
    <property type="entry name" value="DUF7260"/>
</dbReference>
<comment type="caution">
    <text evidence="2">The sequence shown here is derived from an EMBL/GenBank/DDBJ whole genome shotgun (WGS) entry which is preliminary data.</text>
</comment>
<keyword evidence="3" id="KW-1185">Reference proteome</keyword>
<dbReference type="RefSeq" id="WP_390223669.1">
    <property type="nucleotide sequence ID" value="NZ_JBHTAA010000005.1"/>
</dbReference>
<dbReference type="AlphaFoldDB" id="A0ABD5ZG20"/>
<accession>A0ABD5ZG20</accession>
<dbReference type="Proteomes" id="UP001596481">
    <property type="component" value="Unassembled WGS sequence"/>
</dbReference>
<evidence type="ECO:0000313" key="2">
    <source>
        <dbReference type="EMBL" id="MFC7204185.1"/>
    </source>
</evidence>